<protein>
    <submittedName>
        <fullName evidence="1">Uncharacterized protein</fullName>
    </submittedName>
</protein>
<sequence length="99" mass="12121">MNENIPQEEIEKLKSKLAVKELVRIERCFSATVFFLETDKQVKDLETNKVKETFRKEYSKLLKSYDEFDYLEEDKYPIHLESMETINKKYNGEIHWYFR</sequence>
<proteinExistence type="predicted"/>
<dbReference type="OrthoDB" id="345849at2"/>
<gene>
    <name evidence="1" type="ORF">FUA23_05280</name>
</gene>
<reference evidence="1 2" key="1">
    <citation type="submission" date="2019-08" db="EMBL/GenBank/DDBJ databases">
        <title>Lewinella sp. strain SSH13 Genome sequencing and assembly.</title>
        <authorList>
            <person name="Kim I."/>
        </authorList>
    </citation>
    <scope>NUCLEOTIDE SEQUENCE [LARGE SCALE GENOMIC DNA]</scope>
    <source>
        <strain evidence="1 2">SSH13</strain>
    </source>
</reference>
<dbReference type="AlphaFoldDB" id="A0A5C7FVW2"/>
<evidence type="ECO:0000313" key="2">
    <source>
        <dbReference type="Proteomes" id="UP000321907"/>
    </source>
</evidence>
<accession>A0A5C7FVW2</accession>
<dbReference type="RefSeq" id="WP_147929686.1">
    <property type="nucleotide sequence ID" value="NZ_VOXD01000006.1"/>
</dbReference>
<evidence type="ECO:0000313" key="1">
    <source>
        <dbReference type="EMBL" id="TXF90514.1"/>
    </source>
</evidence>
<name>A0A5C7FVW2_9BACT</name>
<dbReference type="Proteomes" id="UP000321907">
    <property type="component" value="Unassembled WGS sequence"/>
</dbReference>
<organism evidence="1 2">
    <name type="scientific">Neolewinella aurantiaca</name>
    <dbReference type="NCBI Taxonomy" id="2602767"/>
    <lineage>
        <taxon>Bacteria</taxon>
        <taxon>Pseudomonadati</taxon>
        <taxon>Bacteroidota</taxon>
        <taxon>Saprospiria</taxon>
        <taxon>Saprospirales</taxon>
        <taxon>Lewinellaceae</taxon>
        <taxon>Neolewinella</taxon>
    </lineage>
</organism>
<comment type="caution">
    <text evidence="1">The sequence shown here is derived from an EMBL/GenBank/DDBJ whole genome shotgun (WGS) entry which is preliminary data.</text>
</comment>
<dbReference type="EMBL" id="VOXD01000006">
    <property type="protein sequence ID" value="TXF90514.1"/>
    <property type="molecule type" value="Genomic_DNA"/>
</dbReference>
<keyword evidence="2" id="KW-1185">Reference proteome</keyword>